<evidence type="ECO:0000313" key="2">
    <source>
        <dbReference type="Proteomes" id="UP000314294"/>
    </source>
</evidence>
<protein>
    <submittedName>
        <fullName evidence="1">Uncharacterized protein</fullName>
    </submittedName>
</protein>
<gene>
    <name evidence="1" type="ORF">EYF80_018062</name>
</gene>
<evidence type="ECO:0000313" key="1">
    <source>
        <dbReference type="EMBL" id="TNN71711.1"/>
    </source>
</evidence>
<organism evidence="1 2">
    <name type="scientific">Liparis tanakae</name>
    <name type="common">Tanaka's snailfish</name>
    <dbReference type="NCBI Taxonomy" id="230148"/>
    <lineage>
        <taxon>Eukaryota</taxon>
        <taxon>Metazoa</taxon>
        <taxon>Chordata</taxon>
        <taxon>Craniata</taxon>
        <taxon>Vertebrata</taxon>
        <taxon>Euteleostomi</taxon>
        <taxon>Actinopterygii</taxon>
        <taxon>Neopterygii</taxon>
        <taxon>Teleostei</taxon>
        <taxon>Neoteleostei</taxon>
        <taxon>Acanthomorphata</taxon>
        <taxon>Eupercaria</taxon>
        <taxon>Perciformes</taxon>
        <taxon>Cottioidei</taxon>
        <taxon>Cottales</taxon>
        <taxon>Liparidae</taxon>
        <taxon>Liparis</taxon>
    </lineage>
</organism>
<name>A0A4Z2I1M0_9TELE</name>
<comment type="caution">
    <text evidence="1">The sequence shown here is derived from an EMBL/GenBank/DDBJ whole genome shotgun (WGS) entry which is preliminary data.</text>
</comment>
<dbReference type="EMBL" id="SRLO01000146">
    <property type="protein sequence ID" value="TNN71711.1"/>
    <property type="molecule type" value="Genomic_DNA"/>
</dbReference>
<sequence>MVGRQKVKLARLGPKLSLVANIRRGRLMKKLRAQTKTNMRMTRSMVGGWYGLVIIMARVTDTAHSE</sequence>
<dbReference type="AlphaFoldDB" id="A0A4Z2I1M0"/>
<accession>A0A4Z2I1M0</accession>
<dbReference type="Proteomes" id="UP000314294">
    <property type="component" value="Unassembled WGS sequence"/>
</dbReference>
<proteinExistence type="predicted"/>
<reference evidence="1 2" key="1">
    <citation type="submission" date="2019-03" db="EMBL/GenBank/DDBJ databases">
        <title>First draft genome of Liparis tanakae, snailfish: a comprehensive survey of snailfish specific genes.</title>
        <authorList>
            <person name="Kim W."/>
            <person name="Song I."/>
            <person name="Jeong J.-H."/>
            <person name="Kim D."/>
            <person name="Kim S."/>
            <person name="Ryu S."/>
            <person name="Song J.Y."/>
            <person name="Lee S.K."/>
        </authorList>
    </citation>
    <scope>NUCLEOTIDE SEQUENCE [LARGE SCALE GENOMIC DNA]</scope>
    <source>
        <tissue evidence="1">Muscle</tissue>
    </source>
</reference>
<keyword evidence="2" id="KW-1185">Reference proteome</keyword>